<dbReference type="AlphaFoldDB" id="E4V3F6"/>
<gene>
    <name evidence="1" type="ORF">MGYG_09160</name>
</gene>
<dbReference type="HOGENOM" id="CLU_1777001_0_0_1"/>
<dbReference type="InParanoid" id="E4V3F6"/>
<evidence type="ECO:0000313" key="2">
    <source>
        <dbReference type="Proteomes" id="UP000002669"/>
    </source>
</evidence>
<evidence type="ECO:0000313" key="1">
    <source>
        <dbReference type="EMBL" id="EFR04530.1"/>
    </source>
</evidence>
<dbReference type="RefSeq" id="XP_003170293.1">
    <property type="nucleotide sequence ID" value="XM_003170245.1"/>
</dbReference>
<protein>
    <submittedName>
        <fullName evidence="1">Uncharacterized protein</fullName>
    </submittedName>
</protein>
<accession>E4V3F6</accession>
<keyword evidence="2" id="KW-1185">Reference proteome</keyword>
<name>E4V3F6_ARTGP</name>
<dbReference type="EMBL" id="DS989828">
    <property type="protein sequence ID" value="EFR04530.1"/>
    <property type="molecule type" value="Genomic_DNA"/>
</dbReference>
<proteinExistence type="predicted"/>
<reference evidence="2" key="1">
    <citation type="journal article" date="2012" name="MBio">
        <title>Comparative genome analysis of Trichophyton rubrum and related dermatophytes reveals candidate genes involved in infection.</title>
        <authorList>
            <person name="Martinez D.A."/>
            <person name="Oliver B.G."/>
            <person name="Graeser Y."/>
            <person name="Goldberg J.M."/>
            <person name="Li W."/>
            <person name="Martinez-Rossi N.M."/>
            <person name="Monod M."/>
            <person name="Shelest E."/>
            <person name="Barton R.C."/>
            <person name="Birch E."/>
            <person name="Brakhage A.A."/>
            <person name="Chen Z."/>
            <person name="Gurr S.J."/>
            <person name="Heiman D."/>
            <person name="Heitman J."/>
            <person name="Kosti I."/>
            <person name="Rossi A."/>
            <person name="Saif S."/>
            <person name="Samalova M."/>
            <person name="Saunders C.W."/>
            <person name="Shea T."/>
            <person name="Summerbell R.C."/>
            <person name="Xu J."/>
            <person name="Young S."/>
            <person name="Zeng Q."/>
            <person name="Birren B.W."/>
            <person name="Cuomo C.A."/>
            <person name="White T.C."/>
        </authorList>
    </citation>
    <scope>NUCLEOTIDE SEQUENCE [LARGE SCALE GENOMIC DNA]</scope>
    <source>
        <strain evidence="2">ATCC MYA-4604 / CBS 118893</strain>
    </source>
</reference>
<organism evidence="2">
    <name type="scientific">Arthroderma gypseum (strain ATCC MYA-4604 / CBS 118893)</name>
    <name type="common">Microsporum gypseum</name>
    <dbReference type="NCBI Taxonomy" id="535722"/>
    <lineage>
        <taxon>Eukaryota</taxon>
        <taxon>Fungi</taxon>
        <taxon>Dikarya</taxon>
        <taxon>Ascomycota</taxon>
        <taxon>Pezizomycotina</taxon>
        <taxon>Eurotiomycetes</taxon>
        <taxon>Eurotiomycetidae</taxon>
        <taxon>Onygenales</taxon>
        <taxon>Arthrodermataceae</taxon>
        <taxon>Nannizzia</taxon>
    </lineage>
</organism>
<dbReference type="VEuPathDB" id="FungiDB:MGYG_09160"/>
<dbReference type="Proteomes" id="UP000002669">
    <property type="component" value="Unassembled WGS sequence"/>
</dbReference>
<sequence length="146" mass="16098">MPRALYTWPLQLGMGAGGKSLKSRWNAVTKPKKNPMKHHNGCTGGGAILFRQIDNLAAIARQVNDRDILIVIIQYNDALLSLLAVPDGAVGGTVTPLAITRPCIFFIWPDSHFNASAASILHVHLTTRYALDLIRRPDKFVHRSFS</sequence>
<dbReference type="GeneID" id="10025532"/>